<dbReference type="InterPro" id="IPR015926">
    <property type="entry name" value="Cytolysin/lectin"/>
</dbReference>
<dbReference type="Pfam" id="PF07367">
    <property type="entry name" value="FB_lectin"/>
    <property type="match status" value="1"/>
</dbReference>
<dbReference type="HOGENOM" id="CLU_122482_0_0_1"/>
<evidence type="ECO:0008006" key="3">
    <source>
        <dbReference type="Google" id="ProtNLM"/>
    </source>
</evidence>
<dbReference type="OrthoDB" id="4791458at2759"/>
<keyword evidence="2" id="KW-1185">Reference proteome</keyword>
<accession>A0A0D0CP99</accession>
<name>A0A0D0CP99_9AGAR</name>
<proteinExistence type="predicted"/>
<evidence type="ECO:0000313" key="1">
    <source>
        <dbReference type="EMBL" id="KIK57113.1"/>
    </source>
</evidence>
<sequence>MSYSIKVKVYQTNTNAFFQLVEKDVWYYANGGVWNESDGVHKLSMGGSGTSGMLRFRSEQGNEAFWVAQGVHNYKPWVDIVTNLTNDYTGVKGLPEYYGSTVPGRAQAREAQRTSWQAVNAQGRKITANFTVSSGNNLELNIIIG</sequence>
<evidence type="ECO:0000313" key="2">
    <source>
        <dbReference type="Proteomes" id="UP000053593"/>
    </source>
</evidence>
<dbReference type="EMBL" id="KN834793">
    <property type="protein sequence ID" value="KIK57113.1"/>
    <property type="molecule type" value="Genomic_DNA"/>
</dbReference>
<gene>
    <name evidence="1" type="ORF">GYMLUDRAFT_87113</name>
</gene>
<organism evidence="1 2">
    <name type="scientific">Collybiopsis luxurians FD-317 M1</name>
    <dbReference type="NCBI Taxonomy" id="944289"/>
    <lineage>
        <taxon>Eukaryota</taxon>
        <taxon>Fungi</taxon>
        <taxon>Dikarya</taxon>
        <taxon>Basidiomycota</taxon>
        <taxon>Agaricomycotina</taxon>
        <taxon>Agaricomycetes</taxon>
        <taxon>Agaricomycetidae</taxon>
        <taxon>Agaricales</taxon>
        <taxon>Marasmiineae</taxon>
        <taxon>Omphalotaceae</taxon>
        <taxon>Collybiopsis</taxon>
        <taxon>Collybiopsis luxurians</taxon>
    </lineage>
</organism>
<protein>
    <recommendedName>
        <fullName evidence="3">Lectin</fullName>
    </recommendedName>
</protein>
<dbReference type="InterPro" id="IPR009960">
    <property type="entry name" value="Fruit_body_lectin_fun"/>
</dbReference>
<reference evidence="1 2" key="1">
    <citation type="submission" date="2014-04" db="EMBL/GenBank/DDBJ databases">
        <title>Evolutionary Origins and Diversification of the Mycorrhizal Mutualists.</title>
        <authorList>
            <consortium name="DOE Joint Genome Institute"/>
            <consortium name="Mycorrhizal Genomics Consortium"/>
            <person name="Kohler A."/>
            <person name="Kuo A."/>
            <person name="Nagy L.G."/>
            <person name="Floudas D."/>
            <person name="Copeland A."/>
            <person name="Barry K.W."/>
            <person name="Cichocki N."/>
            <person name="Veneault-Fourrey C."/>
            <person name="LaButti K."/>
            <person name="Lindquist E.A."/>
            <person name="Lipzen A."/>
            <person name="Lundell T."/>
            <person name="Morin E."/>
            <person name="Murat C."/>
            <person name="Riley R."/>
            <person name="Ohm R."/>
            <person name="Sun H."/>
            <person name="Tunlid A."/>
            <person name="Henrissat B."/>
            <person name="Grigoriev I.V."/>
            <person name="Hibbett D.S."/>
            <person name="Martin F."/>
        </authorList>
    </citation>
    <scope>NUCLEOTIDE SEQUENCE [LARGE SCALE GENOMIC DNA]</scope>
    <source>
        <strain evidence="1 2">FD-317 M1</strain>
    </source>
</reference>
<dbReference type="SUPFAM" id="SSF63724">
    <property type="entry name" value="Cytolysin/lectin"/>
    <property type="match status" value="1"/>
</dbReference>
<dbReference type="AlphaFoldDB" id="A0A0D0CP99"/>
<dbReference type="Gene3D" id="2.60.270.20">
    <property type="entry name" value="Cytolysin/lectin"/>
    <property type="match status" value="1"/>
</dbReference>
<dbReference type="Proteomes" id="UP000053593">
    <property type="component" value="Unassembled WGS sequence"/>
</dbReference>